<proteinExistence type="inferred from homology"/>
<comment type="subcellular location">
    <subcellularLocation>
        <location evidence="2">Cytoplasm</location>
        <location evidence="2">Cytoskeleton</location>
        <location evidence="2">Flagellum axoneme</location>
    </subcellularLocation>
</comment>
<dbReference type="PROSITE" id="PS50096">
    <property type="entry name" value="IQ"/>
    <property type="match status" value="1"/>
</dbReference>
<reference evidence="13" key="2">
    <citation type="submission" date="2020-11" db="EMBL/GenBank/DDBJ databases">
        <authorList>
            <person name="McCartney M.A."/>
            <person name="Auch B."/>
            <person name="Kono T."/>
            <person name="Mallez S."/>
            <person name="Becker A."/>
            <person name="Gohl D.M."/>
            <person name="Silverstein K.A.T."/>
            <person name="Koren S."/>
            <person name="Bechman K.B."/>
            <person name="Herman A."/>
            <person name="Abrahante J.E."/>
            <person name="Garbe J."/>
        </authorList>
    </citation>
    <scope>NUCLEOTIDE SEQUENCE</scope>
    <source>
        <strain evidence="13">Duluth1</strain>
        <tissue evidence="13">Whole animal</tissue>
    </source>
</reference>
<comment type="similarity">
    <text evidence="3">Belongs to the DRC10 family.</text>
</comment>
<keyword evidence="8" id="KW-0206">Cytoskeleton</keyword>
<gene>
    <name evidence="13" type="ORF">DPMN_006810</name>
</gene>
<evidence type="ECO:0000256" key="8">
    <source>
        <dbReference type="ARBA" id="ARBA00023212"/>
    </source>
</evidence>
<evidence type="ECO:0000256" key="12">
    <source>
        <dbReference type="SAM" id="Coils"/>
    </source>
</evidence>
<feature type="coiled-coil region" evidence="12">
    <location>
        <begin position="39"/>
        <end position="94"/>
    </location>
</feature>
<evidence type="ECO:0000313" key="13">
    <source>
        <dbReference type="EMBL" id="KAH3882864.1"/>
    </source>
</evidence>
<dbReference type="CDD" id="cd23767">
    <property type="entry name" value="IQCD"/>
    <property type="match status" value="1"/>
</dbReference>
<evidence type="ECO:0000256" key="6">
    <source>
        <dbReference type="ARBA" id="ARBA00022846"/>
    </source>
</evidence>
<comment type="function">
    <text evidence="1">Component of the nexin-dynein regulatory complex (N-DRC), a key regulator of ciliary/flagellar motility which maintains the alignment and integrity of the distal axoneme and regulates microtubule sliding in motile axonemes.</text>
</comment>
<sequence>MHYVSNKCQKNEKKFKIETEVENWIQRYDQDMGERQDEYKEIDEVYTQEKTQLHELEERFKTLESEYQTIMEERRLARERREAAERELALMVKASTTIQAFWRSFKVRKALKARKKKGGKKKKE</sequence>
<dbReference type="EMBL" id="JAIWYP010000001">
    <property type="protein sequence ID" value="KAH3882864.1"/>
    <property type="molecule type" value="Genomic_DNA"/>
</dbReference>
<keyword evidence="12" id="KW-0175">Coiled coil</keyword>
<evidence type="ECO:0000256" key="3">
    <source>
        <dbReference type="ARBA" id="ARBA00009071"/>
    </source>
</evidence>
<evidence type="ECO:0000256" key="11">
    <source>
        <dbReference type="ARBA" id="ARBA00046836"/>
    </source>
</evidence>
<comment type="caution">
    <text evidence="13">The sequence shown here is derived from an EMBL/GenBank/DDBJ whole genome shotgun (WGS) entry which is preliminary data.</text>
</comment>
<evidence type="ECO:0000256" key="7">
    <source>
        <dbReference type="ARBA" id="ARBA00023069"/>
    </source>
</evidence>
<keyword evidence="7" id="KW-0969">Cilium</keyword>
<evidence type="ECO:0000256" key="10">
    <source>
        <dbReference type="ARBA" id="ARBA00032180"/>
    </source>
</evidence>
<dbReference type="InterPro" id="IPR000048">
    <property type="entry name" value="IQ_motif_EF-hand-BS"/>
</dbReference>
<evidence type="ECO:0000256" key="9">
    <source>
        <dbReference type="ARBA" id="ARBA00023273"/>
    </source>
</evidence>
<dbReference type="Proteomes" id="UP000828390">
    <property type="component" value="Unassembled WGS sequence"/>
</dbReference>
<evidence type="ECO:0000256" key="5">
    <source>
        <dbReference type="ARBA" id="ARBA00022490"/>
    </source>
</evidence>
<name>A0A9D4MW58_DREPO</name>
<evidence type="ECO:0000256" key="2">
    <source>
        <dbReference type="ARBA" id="ARBA00004611"/>
    </source>
</evidence>
<keyword evidence="9" id="KW-0966">Cell projection</keyword>
<dbReference type="PANTHER" id="PTHR31598">
    <property type="entry name" value="IQ DOMAIN-CONTAINING PROTEIN D"/>
    <property type="match status" value="1"/>
</dbReference>
<dbReference type="PANTHER" id="PTHR31598:SF1">
    <property type="entry name" value="DYNEIN REGULATORY COMPLEX PROTEIN 10"/>
    <property type="match status" value="1"/>
</dbReference>
<protein>
    <recommendedName>
        <fullName evidence="4">Dynein regulatory complex protein 10</fullName>
    </recommendedName>
    <alternativeName>
        <fullName evidence="10">IQ domain-containing protein D</fullName>
    </alternativeName>
</protein>
<dbReference type="Pfam" id="PF00612">
    <property type="entry name" value="IQ"/>
    <property type="match status" value="1"/>
</dbReference>
<evidence type="ECO:0000256" key="1">
    <source>
        <dbReference type="ARBA" id="ARBA00003029"/>
    </source>
</evidence>
<reference evidence="13" key="1">
    <citation type="journal article" date="2019" name="bioRxiv">
        <title>The Genome of the Zebra Mussel, Dreissena polymorpha: A Resource for Invasive Species Research.</title>
        <authorList>
            <person name="McCartney M.A."/>
            <person name="Auch B."/>
            <person name="Kono T."/>
            <person name="Mallez S."/>
            <person name="Zhang Y."/>
            <person name="Obille A."/>
            <person name="Becker A."/>
            <person name="Abrahante J.E."/>
            <person name="Garbe J."/>
            <person name="Badalamenti J.P."/>
            <person name="Herman A."/>
            <person name="Mangelson H."/>
            <person name="Liachko I."/>
            <person name="Sullivan S."/>
            <person name="Sone E.D."/>
            <person name="Koren S."/>
            <person name="Silverstein K.A.T."/>
            <person name="Beckman K.B."/>
            <person name="Gohl D.M."/>
        </authorList>
    </citation>
    <scope>NUCLEOTIDE SEQUENCE</scope>
    <source>
        <strain evidence="13">Duluth1</strain>
        <tissue evidence="13">Whole animal</tissue>
    </source>
</reference>
<keyword evidence="5" id="KW-0963">Cytoplasm</keyword>
<evidence type="ECO:0000256" key="4">
    <source>
        <dbReference type="ARBA" id="ARBA00021752"/>
    </source>
</evidence>
<dbReference type="InterPro" id="IPR042815">
    <property type="entry name" value="DRC10"/>
</dbReference>
<dbReference type="AlphaFoldDB" id="A0A9D4MW58"/>
<comment type="subunit">
    <text evidence="11">Component of the nexin-dynein regulatory complex (N-DRC). Interacts with CFAP52.</text>
</comment>
<keyword evidence="6" id="KW-0282">Flagellum</keyword>
<organism evidence="13 14">
    <name type="scientific">Dreissena polymorpha</name>
    <name type="common">Zebra mussel</name>
    <name type="synonym">Mytilus polymorpha</name>
    <dbReference type="NCBI Taxonomy" id="45954"/>
    <lineage>
        <taxon>Eukaryota</taxon>
        <taxon>Metazoa</taxon>
        <taxon>Spiralia</taxon>
        <taxon>Lophotrochozoa</taxon>
        <taxon>Mollusca</taxon>
        <taxon>Bivalvia</taxon>
        <taxon>Autobranchia</taxon>
        <taxon>Heteroconchia</taxon>
        <taxon>Euheterodonta</taxon>
        <taxon>Imparidentia</taxon>
        <taxon>Neoheterodontei</taxon>
        <taxon>Myida</taxon>
        <taxon>Dreissenoidea</taxon>
        <taxon>Dreissenidae</taxon>
        <taxon>Dreissena</taxon>
    </lineage>
</organism>
<accession>A0A9D4MW58</accession>
<keyword evidence="14" id="KW-1185">Reference proteome</keyword>
<evidence type="ECO:0000313" key="14">
    <source>
        <dbReference type="Proteomes" id="UP000828390"/>
    </source>
</evidence>